<dbReference type="GO" id="GO:2000045">
    <property type="term" value="P:regulation of G1/S transition of mitotic cell cycle"/>
    <property type="evidence" value="ECO:0007669"/>
    <property type="project" value="Ensembl"/>
</dbReference>
<dbReference type="GO" id="GO:0045732">
    <property type="term" value="P:positive regulation of protein catabolic process"/>
    <property type="evidence" value="ECO:0007669"/>
    <property type="project" value="Ensembl"/>
</dbReference>
<dbReference type="GO" id="GO:0036064">
    <property type="term" value="C:ciliary basal body"/>
    <property type="evidence" value="ECO:0007669"/>
    <property type="project" value="Ensembl"/>
</dbReference>
<dbReference type="GO" id="GO:0005768">
    <property type="term" value="C:endosome"/>
    <property type="evidence" value="ECO:0007669"/>
    <property type="project" value="UniProtKB-SubCell"/>
</dbReference>
<feature type="compositionally biased region" description="Acidic residues" evidence="16">
    <location>
        <begin position="130"/>
        <end position="139"/>
    </location>
</feature>
<gene>
    <name evidence="18" type="primary">CDKN1B</name>
</gene>
<accession>A0A6I8NRF1</accession>
<dbReference type="Bgee" id="ENSOANG00000045776">
    <property type="expression patterns" value="Expressed in cerebellum and 7 other cell types or tissues"/>
</dbReference>
<dbReference type="GeneTree" id="ENSGT00940000159852"/>
<dbReference type="GO" id="GO:0005813">
    <property type="term" value="C:centrosome"/>
    <property type="evidence" value="ECO:0007669"/>
    <property type="project" value="Ensembl"/>
</dbReference>
<evidence type="ECO:0000256" key="4">
    <source>
        <dbReference type="ARBA" id="ARBA00006726"/>
    </source>
</evidence>
<keyword evidence="12" id="KW-0131">Cell cycle</keyword>
<protein>
    <recommendedName>
        <fullName evidence="5">Cyclin-dependent kinase inhibitor 1B</fullName>
    </recommendedName>
    <alternativeName>
        <fullName evidence="14">Cyclin-dependent kinase inhibitor p27</fullName>
    </alternativeName>
    <alternativeName>
        <fullName evidence="13">p27Kip1</fullName>
    </alternativeName>
</protein>
<keyword evidence="7" id="KW-0597">Phosphoprotein</keyword>
<dbReference type="GO" id="GO:0004861">
    <property type="term" value="F:cyclin-dependent protein serine/threonine kinase inhibitor activity"/>
    <property type="evidence" value="ECO:0000318"/>
    <property type="project" value="GO_Central"/>
</dbReference>
<dbReference type="GO" id="GO:0005737">
    <property type="term" value="C:cytoplasm"/>
    <property type="evidence" value="ECO:0000318"/>
    <property type="project" value="GO_Central"/>
</dbReference>
<feature type="compositionally biased region" description="Basic and acidic residues" evidence="16">
    <location>
        <begin position="140"/>
        <end position="151"/>
    </location>
</feature>
<feature type="compositionally biased region" description="Basic and acidic residues" evidence="16">
    <location>
        <begin position="16"/>
        <end position="27"/>
    </location>
</feature>
<evidence type="ECO:0000256" key="1">
    <source>
        <dbReference type="ARBA" id="ARBA00004123"/>
    </source>
</evidence>
<evidence type="ECO:0000256" key="14">
    <source>
        <dbReference type="ARBA" id="ARBA00031925"/>
    </source>
</evidence>
<feature type="compositionally biased region" description="Polar residues" evidence="16">
    <location>
        <begin position="1"/>
        <end position="11"/>
    </location>
</feature>
<dbReference type="InterPro" id="IPR003175">
    <property type="entry name" value="CDI_dom"/>
</dbReference>
<sequence>MSDVRVSSGSPTLEPMEARQTERDHPKPSACRNLFGPVDHAELARDLRRHCRDLAEACRRRWNFDFRNHRPLEGRYEWRPVDRDSLPDFYRRPPPPRRGPRRGPGDPRPTPDPPASRGGPGRGPGRAPDSPDEEPEPGEEDRPRDRPQREEGDGDGDEEGAHLAGRKTDASERQTAFPDRCPAPRKRPAPDDSSPPNKRAHPTEEGVPGGAPGTGPVEQTPEKPSLRRRQT</sequence>
<evidence type="ECO:0000256" key="11">
    <source>
        <dbReference type="ARBA" id="ARBA00023242"/>
    </source>
</evidence>
<dbReference type="GO" id="GO:0051087">
    <property type="term" value="F:protein-folding chaperone binding"/>
    <property type="evidence" value="ECO:0000318"/>
    <property type="project" value="GO_Central"/>
</dbReference>
<dbReference type="GO" id="GO:0005634">
    <property type="term" value="C:nucleus"/>
    <property type="evidence" value="ECO:0000318"/>
    <property type="project" value="GO_Central"/>
</dbReference>
<dbReference type="FunCoup" id="A0A6I8NRF1">
    <property type="interactions" value="3000"/>
</dbReference>
<keyword evidence="6" id="KW-0963">Cytoplasm</keyword>
<dbReference type="GO" id="GO:0045930">
    <property type="term" value="P:negative regulation of mitotic cell cycle"/>
    <property type="evidence" value="ECO:0000318"/>
    <property type="project" value="GO_Central"/>
</dbReference>
<feature type="region of interest" description="Disordered" evidence="16">
    <location>
        <begin position="73"/>
        <end position="231"/>
    </location>
</feature>
<evidence type="ECO:0000256" key="7">
    <source>
        <dbReference type="ARBA" id="ARBA00022553"/>
    </source>
</evidence>
<dbReference type="GO" id="GO:0030308">
    <property type="term" value="P:negative regulation of cell growth"/>
    <property type="evidence" value="ECO:0007669"/>
    <property type="project" value="Ensembl"/>
</dbReference>
<evidence type="ECO:0000256" key="2">
    <source>
        <dbReference type="ARBA" id="ARBA00004177"/>
    </source>
</evidence>
<dbReference type="Proteomes" id="UP000002279">
    <property type="component" value="Chromosome 11"/>
</dbReference>
<dbReference type="OrthoDB" id="6373236at2759"/>
<dbReference type="GO" id="GO:0005654">
    <property type="term" value="C:nucleoplasm"/>
    <property type="evidence" value="ECO:0007669"/>
    <property type="project" value="Ensembl"/>
</dbReference>
<proteinExistence type="inferred from homology"/>
<evidence type="ECO:0000256" key="9">
    <source>
        <dbReference type="ARBA" id="ARBA00022843"/>
    </source>
</evidence>
<evidence type="ECO:0000256" key="10">
    <source>
        <dbReference type="ARBA" id="ARBA00023013"/>
    </source>
</evidence>
<comment type="subcellular location">
    <subcellularLocation>
        <location evidence="3">Cytoplasm</location>
    </subcellularLocation>
    <subcellularLocation>
        <location evidence="2">Endosome</location>
    </subcellularLocation>
    <subcellularLocation>
        <location evidence="1">Nucleus</location>
    </subcellularLocation>
</comment>
<dbReference type="GO" id="GO:0005829">
    <property type="term" value="C:cytosol"/>
    <property type="evidence" value="ECO:0007669"/>
    <property type="project" value="Ensembl"/>
</dbReference>
<evidence type="ECO:0000256" key="8">
    <source>
        <dbReference type="ARBA" id="ARBA00022753"/>
    </source>
</evidence>
<dbReference type="GO" id="GO:0000082">
    <property type="term" value="P:G1/S transition of mitotic cell cycle"/>
    <property type="evidence" value="ECO:0000318"/>
    <property type="project" value="GO_Central"/>
</dbReference>
<name>A0A6I8NRF1_ORNAN</name>
<dbReference type="InParanoid" id="A0A6I8NRF1"/>
<evidence type="ECO:0000256" key="12">
    <source>
        <dbReference type="ARBA" id="ARBA00023306"/>
    </source>
</evidence>
<dbReference type="RefSeq" id="XP_007656532.2">
    <property type="nucleotide sequence ID" value="XM_007658342.3"/>
</dbReference>
<dbReference type="CTD" id="1027"/>
<evidence type="ECO:0000256" key="13">
    <source>
        <dbReference type="ARBA" id="ARBA00031903"/>
    </source>
</evidence>
<comment type="function">
    <text evidence="15">Important regulator of cell cycle progression. Inhibits the kinase activity of CDK2 bound to cyclin A, but has little inhibitory activity on CDK2 bound to SPDYA. Involved in G1 arrest. Potent inhibitor of cyclin E- and cyclin A-CDK2 complexes. Forms a complex with cyclin type D-CDK4 complexes and is involved in the assembly, stability, and modulation of CCND1-CDK4 complex activation. Acts either as an inhibitor or an activator of cyclin type D-CDK4 complexes depending on its phosphorylation state and/or stoichometry.</text>
</comment>
<dbReference type="GO" id="GO:1904706">
    <property type="term" value="P:negative regulation of vascular associated smooth muscle cell proliferation"/>
    <property type="evidence" value="ECO:0007669"/>
    <property type="project" value="Ensembl"/>
</dbReference>
<keyword evidence="19" id="KW-1185">Reference proteome</keyword>
<dbReference type="GO" id="GO:0050680">
    <property type="term" value="P:negative regulation of epithelial cell proliferation"/>
    <property type="evidence" value="ECO:0000318"/>
    <property type="project" value="GO_Central"/>
</dbReference>
<dbReference type="GO" id="GO:0030332">
    <property type="term" value="F:cyclin binding"/>
    <property type="evidence" value="ECO:0007669"/>
    <property type="project" value="Ensembl"/>
</dbReference>
<dbReference type="Ensembl" id="ENSOANT00000074758.1">
    <property type="protein sequence ID" value="ENSOANP00000043168.1"/>
    <property type="gene ID" value="ENSOANG00000045776.1"/>
</dbReference>
<dbReference type="GO" id="GO:0048102">
    <property type="term" value="P:autophagic cell death"/>
    <property type="evidence" value="ECO:0007669"/>
    <property type="project" value="Ensembl"/>
</dbReference>
<dbReference type="GO" id="GO:0031464">
    <property type="term" value="C:Cul4A-RING E3 ubiquitin ligase complex"/>
    <property type="evidence" value="ECO:0007669"/>
    <property type="project" value="Ensembl"/>
</dbReference>
<keyword evidence="10" id="KW-0649">Protein kinase inhibitor</keyword>
<dbReference type="PANTHER" id="PTHR10265:SF9">
    <property type="entry name" value="CYCLIN-DEPENDENT KINASE INHIBITOR 1B"/>
    <property type="match status" value="1"/>
</dbReference>
<evidence type="ECO:0000256" key="3">
    <source>
        <dbReference type="ARBA" id="ARBA00004496"/>
    </source>
</evidence>
<reference evidence="18 19" key="1">
    <citation type="journal article" date="2008" name="Nature">
        <title>Genome analysis of the platypus reveals unique signatures of evolution.</title>
        <authorList>
            <person name="Warren W.C."/>
            <person name="Hillier L.W."/>
            <person name="Marshall Graves J.A."/>
            <person name="Birney E."/>
            <person name="Ponting C.P."/>
            <person name="Grutzner F."/>
            <person name="Belov K."/>
            <person name="Miller W."/>
            <person name="Clarke L."/>
            <person name="Chinwalla A.T."/>
            <person name="Yang S.P."/>
            <person name="Heger A."/>
            <person name="Locke D.P."/>
            <person name="Miethke P."/>
            <person name="Waters P.D."/>
            <person name="Veyrunes F."/>
            <person name="Fulton L."/>
            <person name="Fulton B."/>
            <person name="Graves T."/>
            <person name="Wallis J."/>
            <person name="Puente X.S."/>
            <person name="Lopez-Otin C."/>
            <person name="Ordonez G.R."/>
            <person name="Eichler E.E."/>
            <person name="Chen L."/>
            <person name="Cheng Z."/>
            <person name="Deakin J.E."/>
            <person name="Alsop A."/>
            <person name="Thompson K."/>
            <person name="Kirby P."/>
            <person name="Papenfuss A.T."/>
            <person name="Wakefield M.J."/>
            <person name="Olender T."/>
            <person name="Lancet D."/>
            <person name="Huttley G.A."/>
            <person name="Smit A.F."/>
            <person name="Pask A."/>
            <person name="Temple-Smith P."/>
            <person name="Batzer M.A."/>
            <person name="Walker J.A."/>
            <person name="Konkel M.K."/>
            <person name="Harris R.S."/>
            <person name="Whittington C.M."/>
            <person name="Wong E.S."/>
            <person name="Gemmell N.J."/>
            <person name="Buschiazzo E."/>
            <person name="Vargas Jentzsch I.M."/>
            <person name="Merkel A."/>
            <person name="Schmitz J."/>
            <person name="Zemann A."/>
            <person name="Churakov G."/>
            <person name="Kriegs J.O."/>
            <person name="Brosius J."/>
            <person name="Murchison E.P."/>
            <person name="Sachidanandam R."/>
            <person name="Smith C."/>
            <person name="Hannon G.J."/>
            <person name="Tsend-Ayush E."/>
            <person name="McMillan D."/>
            <person name="Attenborough R."/>
            <person name="Rens W."/>
            <person name="Ferguson-Smith M."/>
            <person name="Lefevre C.M."/>
            <person name="Sharp J.A."/>
            <person name="Nicholas K.R."/>
            <person name="Ray D.A."/>
            <person name="Kube M."/>
            <person name="Reinhardt R."/>
            <person name="Pringle T.H."/>
            <person name="Taylor J."/>
            <person name="Jones R.C."/>
            <person name="Nixon B."/>
            <person name="Dacheux J.L."/>
            <person name="Niwa H."/>
            <person name="Sekita Y."/>
            <person name="Huang X."/>
            <person name="Stark A."/>
            <person name="Kheradpour P."/>
            <person name="Kellis M."/>
            <person name="Flicek P."/>
            <person name="Chen Y."/>
            <person name="Webber C."/>
            <person name="Hardison R."/>
            <person name="Nelson J."/>
            <person name="Hallsworth-Pepin K."/>
            <person name="Delehaunty K."/>
            <person name="Markovic C."/>
            <person name="Minx P."/>
            <person name="Feng Y."/>
            <person name="Kremitzki C."/>
            <person name="Mitreva M."/>
            <person name="Glasscock J."/>
            <person name="Wylie T."/>
            <person name="Wohldmann P."/>
            <person name="Thiru P."/>
            <person name="Nhan M.N."/>
            <person name="Pohl C.S."/>
            <person name="Smith S.M."/>
            <person name="Hou S."/>
            <person name="Nefedov M."/>
            <person name="de Jong P.J."/>
            <person name="Renfree M.B."/>
            <person name="Mardis E.R."/>
            <person name="Wilson R.K."/>
        </authorList>
    </citation>
    <scope>NUCLEOTIDE SEQUENCE [LARGE SCALE GENOMIC DNA]</scope>
    <source>
        <strain evidence="18 19">Glennie</strain>
    </source>
</reference>
<feature type="domain" description="Cyclin-dependent kinase inhibitor" evidence="17">
    <location>
        <begin position="33"/>
        <end position="81"/>
    </location>
</feature>
<evidence type="ECO:0000259" key="17">
    <source>
        <dbReference type="Pfam" id="PF02234"/>
    </source>
</evidence>
<dbReference type="GO" id="GO:0051168">
    <property type="term" value="P:nuclear export"/>
    <property type="evidence" value="ECO:0007669"/>
    <property type="project" value="Ensembl"/>
</dbReference>
<dbReference type="KEGG" id="oaa:100090228"/>
<reference evidence="18" key="2">
    <citation type="submission" date="2025-08" db="UniProtKB">
        <authorList>
            <consortium name="Ensembl"/>
        </authorList>
    </citation>
    <scope>IDENTIFICATION</scope>
    <source>
        <strain evidence="18">Glennie</strain>
    </source>
</reference>
<organism evidence="18 19">
    <name type="scientific">Ornithorhynchus anatinus</name>
    <name type="common">Duckbill platypus</name>
    <dbReference type="NCBI Taxonomy" id="9258"/>
    <lineage>
        <taxon>Eukaryota</taxon>
        <taxon>Metazoa</taxon>
        <taxon>Chordata</taxon>
        <taxon>Craniata</taxon>
        <taxon>Vertebrata</taxon>
        <taxon>Euteleostomi</taxon>
        <taxon>Mammalia</taxon>
        <taxon>Monotremata</taxon>
        <taxon>Ornithorhynchidae</taxon>
        <taxon>Ornithorhynchus</taxon>
    </lineage>
</organism>
<comment type="similarity">
    <text evidence="4">Belongs to the CDI family.</text>
</comment>
<evidence type="ECO:0000313" key="19">
    <source>
        <dbReference type="Proteomes" id="UP000002279"/>
    </source>
</evidence>
<dbReference type="GO" id="GO:0019901">
    <property type="term" value="F:protein kinase binding"/>
    <property type="evidence" value="ECO:0007669"/>
    <property type="project" value="Ensembl"/>
</dbReference>
<keyword evidence="9" id="KW-0832">Ubl conjugation</keyword>
<keyword evidence="8" id="KW-0967">Endosome</keyword>
<evidence type="ECO:0000256" key="16">
    <source>
        <dbReference type="SAM" id="MobiDB-lite"/>
    </source>
</evidence>
<dbReference type="GO" id="GO:0007165">
    <property type="term" value="P:signal transduction"/>
    <property type="evidence" value="ECO:0007669"/>
    <property type="project" value="UniProtKB-ARBA"/>
</dbReference>
<evidence type="ECO:0000256" key="15">
    <source>
        <dbReference type="ARBA" id="ARBA00045727"/>
    </source>
</evidence>
<dbReference type="GO" id="GO:0044877">
    <property type="term" value="F:protein-containing complex binding"/>
    <property type="evidence" value="ECO:0007669"/>
    <property type="project" value="Ensembl"/>
</dbReference>
<feature type="region of interest" description="Disordered" evidence="16">
    <location>
        <begin position="1"/>
        <end position="34"/>
    </location>
</feature>
<evidence type="ECO:0000256" key="5">
    <source>
        <dbReference type="ARBA" id="ARBA00014547"/>
    </source>
</evidence>
<dbReference type="AlphaFoldDB" id="A0A6I8NRF1"/>
<dbReference type="PANTHER" id="PTHR10265">
    <property type="entry name" value="CYCLIN-DEPENDENT KINASE INHIBITOR 1"/>
    <property type="match status" value="1"/>
</dbReference>
<feature type="compositionally biased region" description="Basic and acidic residues" evidence="16">
    <location>
        <begin position="73"/>
        <end position="91"/>
    </location>
</feature>
<reference evidence="18" key="3">
    <citation type="submission" date="2025-09" db="UniProtKB">
        <authorList>
            <consortium name="Ensembl"/>
        </authorList>
    </citation>
    <scope>IDENTIFICATION</scope>
    <source>
        <strain evidence="18">Glennie</strain>
    </source>
</reference>
<dbReference type="OMA" id="SACRIIF"/>
<dbReference type="Gene3D" id="4.10.365.10">
    <property type="entry name" value="p27"/>
    <property type="match status" value="1"/>
</dbReference>
<evidence type="ECO:0000256" key="6">
    <source>
        <dbReference type="ARBA" id="ARBA00022490"/>
    </source>
</evidence>
<evidence type="ECO:0000313" key="18">
    <source>
        <dbReference type="Ensembl" id="ENSOANP00000043168.1"/>
    </source>
</evidence>
<dbReference type="GeneID" id="100090228"/>
<dbReference type="GO" id="GO:0071285">
    <property type="term" value="P:cellular response to lithium ion"/>
    <property type="evidence" value="ECO:0007669"/>
    <property type="project" value="Ensembl"/>
</dbReference>
<dbReference type="GO" id="GO:0019903">
    <property type="term" value="F:protein phosphatase binding"/>
    <property type="evidence" value="ECO:0007669"/>
    <property type="project" value="Ensembl"/>
</dbReference>
<keyword evidence="11" id="KW-0539">Nucleus</keyword>
<dbReference type="GO" id="GO:0045892">
    <property type="term" value="P:negative regulation of DNA-templated transcription"/>
    <property type="evidence" value="ECO:0007669"/>
    <property type="project" value="Ensembl"/>
</dbReference>
<dbReference type="InterPro" id="IPR044898">
    <property type="entry name" value="CDI_dom_sf"/>
</dbReference>
<dbReference type="Pfam" id="PF02234">
    <property type="entry name" value="CDI"/>
    <property type="match status" value="1"/>
</dbReference>
<dbReference type="FunFam" id="4.10.365.10:FF:000001">
    <property type="entry name" value="Cyclin-dependent kinase inhibitor 1B"/>
    <property type="match status" value="1"/>
</dbReference>